<gene>
    <name evidence="2" type="ORF">AB675_6988</name>
</gene>
<dbReference type="PANTHER" id="PTHR12197">
    <property type="entry name" value="HISTONE-LYSINE N-METHYLTRANSFERASE SMYD"/>
    <property type="match status" value="1"/>
</dbReference>
<dbReference type="CDD" id="cd20071">
    <property type="entry name" value="SET_SMYD"/>
    <property type="match status" value="1"/>
</dbReference>
<dbReference type="InterPro" id="IPR050869">
    <property type="entry name" value="H3K4_H4K5_MeTrfase"/>
</dbReference>
<keyword evidence="3" id="KW-1185">Reference proteome</keyword>
<dbReference type="OrthoDB" id="1028014at2759"/>
<dbReference type="AlphaFoldDB" id="A0A0N1HE18"/>
<dbReference type="GeneID" id="28739198"/>
<dbReference type="InterPro" id="IPR046341">
    <property type="entry name" value="SET_dom_sf"/>
</dbReference>
<evidence type="ECO:0000259" key="1">
    <source>
        <dbReference type="PROSITE" id="PS50280"/>
    </source>
</evidence>
<dbReference type="EMBL" id="LFJN01000005">
    <property type="protein sequence ID" value="KPI43492.1"/>
    <property type="molecule type" value="Genomic_DNA"/>
</dbReference>
<comment type="caution">
    <text evidence="2">The sequence shown here is derived from an EMBL/GenBank/DDBJ whole genome shotgun (WGS) entry which is preliminary data.</text>
</comment>
<sequence length="237" mass="26765">MTETETFYSADVARQKWEQAARVSDELRLAREAPKLSKSQRQLLRQHSEVKSIEPDIIAYLLSTGLVRHSTTATSALMELAPNDKVYESASLDEHVRAFHLLTAILPMEMLSSISASLCTEYVSRASHNAFSIRPTADGDHSGEFLGYGVWPEASFFNHSCNPNVRKVRNGRQWSFTVARDVEQGEELCITYLGGEEKELDVVERRKRLQTEWGFMCGCERCQKESATNGVNRKADD</sequence>
<dbReference type="InterPro" id="IPR001214">
    <property type="entry name" value="SET_dom"/>
</dbReference>
<dbReference type="Gene3D" id="2.170.270.10">
    <property type="entry name" value="SET domain"/>
    <property type="match status" value="1"/>
</dbReference>
<dbReference type="Pfam" id="PF00856">
    <property type="entry name" value="SET"/>
    <property type="match status" value="1"/>
</dbReference>
<reference evidence="2 3" key="1">
    <citation type="submission" date="2015-06" db="EMBL/GenBank/DDBJ databases">
        <title>Draft genome of the ant-associated black yeast Phialophora attae CBS 131958.</title>
        <authorList>
            <person name="Moreno L.F."/>
            <person name="Stielow B.J."/>
            <person name="de Hoog S."/>
            <person name="Vicente V.A."/>
            <person name="Weiss V.A."/>
            <person name="de Vries M."/>
            <person name="Cruz L.M."/>
            <person name="Souza E.M."/>
        </authorList>
    </citation>
    <scope>NUCLEOTIDE SEQUENCE [LARGE SCALE GENOMIC DNA]</scope>
    <source>
        <strain evidence="2 3">CBS 131958</strain>
    </source>
</reference>
<proteinExistence type="predicted"/>
<dbReference type="RefSeq" id="XP_018003455.1">
    <property type="nucleotide sequence ID" value="XM_018147319.1"/>
</dbReference>
<dbReference type="STRING" id="1664694.A0A0N1HE18"/>
<dbReference type="Proteomes" id="UP000038010">
    <property type="component" value="Unassembled WGS sequence"/>
</dbReference>
<dbReference type="VEuPathDB" id="FungiDB:AB675_6988"/>
<evidence type="ECO:0000313" key="2">
    <source>
        <dbReference type="EMBL" id="KPI43492.1"/>
    </source>
</evidence>
<dbReference type="SUPFAM" id="SSF82199">
    <property type="entry name" value="SET domain"/>
    <property type="match status" value="1"/>
</dbReference>
<accession>A0A0N1HE18</accession>
<dbReference type="PANTHER" id="PTHR12197:SF294">
    <property type="entry name" value="POTENTIAL PROTEIN LYSINE METHYLTRANSFERASE SET6"/>
    <property type="match status" value="1"/>
</dbReference>
<evidence type="ECO:0000313" key="3">
    <source>
        <dbReference type="Proteomes" id="UP000038010"/>
    </source>
</evidence>
<feature type="domain" description="SET" evidence="1">
    <location>
        <begin position="106"/>
        <end position="193"/>
    </location>
</feature>
<protein>
    <recommendedName>
        <fullName evidence="1">SET domain-containing protein</fullName>
    </recommendedName>
</protein>
<organism evidence="2 3">
    <name type="scientific">Cyphellophora attinorum</name>
    <dbReference type="NCBI Taxonomy" id="1664694"/>
    <lineage>
        <taxon>Eukaryota</taxon>
        <taxon>Fungi</taxon>
        <taxon>Dikarya</taxon>
        <taxon>Ascomycota</taxon>
        <taxon>Pezizomycotina</taxon>
        <taxon>Eurotiomycetes</taxon>
        <taxon>Chaetothyriomycetidae</taxon>
        <taxon>Chaetothyriales</taxon>
        <taxon>Cyphellophoraceae</taxon>
        <taxon>Cyphellophora</taxon>
    </lineage>
</organism>
<name>A0A0N1HE18_9EURO</name>
<dbReference type="PROSITE" id="PS50280">
    <property type="entry name" value="SET"/>
    <property type="match status" value="1"/>
</dbReference>
<dbReference type="GO" id="GO:0005634">
    <property type="term" value="C:nucleus"/>
    <property type="evidence" value="ECO:0007669"/>
    <property type="project" value="TreeGrafter"/>
</dbReference>